<dbReference type="AlphaFoldDB" id="A0A0E9PWE0"/>
<evidence type="ECO:0000313" key="2">
    <source>
        <dbReference type="EMBL" id="JAH08926.1"/>
    </source>
</evidence>
<evidence type="ECO:0008006" key="3">
    <source>
        <dbReference type="Google" id="ProtNLM"/>
    </source>
</evidence>
<feature type="chain" id="PRO_5002430788" description="Secreted protein" evidence="1">
    <location>
        <begin position="24"/>
        <end position="75"/>
    </location>
</feature>
<dbReference type="EMBL" id="GBXM01099651">
    <property type="protein sequence ID" value="JAH08926.1"/>
    <property type="molecule type" value="Transcribed_RNA"/>
</dbReference>
<proteinExistence type="predicted"/>
<evidence type="ECO:0000256" key="1">
    <source>
        <dbReference type="SAM" id="SignalP"/>
    </source>
</evidence>
<accession>A0A0E9PWE0</accession>
<reference evidence="2" key="1">
    <citation type="submission" date="2014-11" db="EMBL/GenBank/DDBJ databases">
        <authorList>
            <person name="Amaro Gonzalez C."/>
        </authorList>
    </citation>
    <scope>NUCLEOTIDE SEQUENCE</scope>
</reference>
<protein>
    <recommendedName>
        <fullName evidence="3">Secreted protein</fullName>
    </recommendedName>
</protein>
<reference evidence="2" key="2">
    <citation type="journal article" date="2015" name="Fish Shellfish Immunol.">
        <title>Early steps in the European eel (Anguilla anguilla)-Vibrio vulnificus interaction in the gills: Role of the RtxA13 toxin.</title>
        <authorList>
            <person name="Callol A."/>
            <person name="Pajuelo D."/>
            <person name="Ebbesson L."/>
            <person name="Teles M."/>
            <person name="MacKenzie S."/>
            <person name="Amaro C."/>
        </authorList>
    </citation>
    <scope>NUCLEOTIDE SEQUENCE</scope>
</reference>
<sequence length="75" mass="8475">MFLSHSFVVVCFLFCFSHRTKIGLNPKFLQCLYFRNSVSFLGAGVNCSVPPHLQGAVVNLSIPPRLQGSYYLLFF</sequence>
<name>A0A0E9PWE0_ANGAN</name>
<feature type="signal peptide" evidence="1">
    <location>
        <begin position="1"/>
        <end position="23"/>
    </location>
</feature>
<organism evidence="2">
    <name type="scientific">Anguilla anguilla</name>
    <name type="common">European freshwater eel</name>
    <name type="synonym">Muraena anguilla</name>
    <dbReference type="NCBI Taxonomy" id="7936"/>
    <lineage>
        <taxon>Eukaryota</taxon>
        <taxon>Metazoa</taxon>
        <taxon>Chordata</taxon>
        <taxon>Craniata</taxon>
        <taxon>Vertebrata</taxon>
        <taxon>Euteleostomi</taxon>
        <taxon>Actinopterygii</taxon>
        <taxon>Neopterygii</taxon>
        <taxon>Teleostei</taxon>
        <taxon>Anguilliformes</taxon>
        <taxon>Anguillidae</taxon>
        <taxon>Anguilla</taxon>
    </lineage>
</organism>
<keyword evidence="1" id="KW-0732">Signal</keyword>